<dbReference type="EMBL" id="CP159289">
    <property type="protein sequence ID" value="XCH23760.1"/>
    <property type="molecule type" value="Genomic_DNA"/>
</dbReference>
<protein>
    <submittedName>
        <fullName evidence="1">Glycosyl transferase</fullName>
    </submittedName>
</protein>
<dbReference type="RefSeq" id="WP_353719084.1">
    <property type="nucleotide sequence ID" value="NZ_CP159289.1"/>
</dbReference>
<evidence type="ECO:0000313" key="1">
    <source>
        <dbReference type="EMBL" id="XCH23760.1"/>
    </source>
</evidence>
<dbReference type="GO" id="GO:0016740">
    <property type="term" value="F:transferase activity"/>
    <property type="evidence" value="ECO:0007669"/>
    <property type="project" value="UniProtKB-KW"/>
</dbReference>
<reference evidence="1" key="1">
    <citation type="submission" date="2024-06" db="EMBL/GenBank/DDBJ databases">
        <title>Sequencing and assembly of the genome of Dyadobacter sp. strain 676, a symbiont of Cyamopsis tetragonoloba.</title>
        <authorList>
            <person name="Guro P."/>
            <person name="Sazanova A."/>
            <person name="Kuznetsova I."/>
            <person name="Belimov A."/>
            <person name="Safronova V."/>
        </authorList>
    </citation>
    <scope>NUCLEOTIDE SEQUENCE</scope>
    <source>
        <strain evidence="1">676</strain>
    </source>
</reference>
<name>A0AAU8FGN4_9BACT</name>
<dbReference type="InterPro" id="IPR029044">
    <property type="entry name" value="Nucleotide-diphossugar_trans"/>
</dbReference>
<dbReference type="SUPFAM" id="SSF53448">
    <property type="entry name" value="Nucleotide-diphospho-sugar transferases"/>
    <property type="match status" value="1"/>
</dbReference>
<accession>A0AAU8FGN4</accession>
<proteinExistence type="predicted"/>
<dbReference type="Gene3D" id="3.90.550.10">
    <property type="entry name" value="Spore Coat Polysaccharide Biosynthesis Protein SpsA, Chain A"/>
    <property type="match status" value="1"/>
</dbReference>
<sequence>MQNFCTLFNSCYLSRGLAMYHSLLRQSADFHLYIFAFDDPCDALLRRMNLPNATVISLDGFETPELLAVKQGRTPGEYCWTCTPFTIWHCIHHFSLDHCTYVDADLLFFADPKVLTDEMGGKSVLITEHRYSPEYDQSRNCGIYCVQFLTFKSTPQGLTVLHWWMQACLEWCFNRFEDGKFGDQKYLDDWTARFEGIHVLQHLGGGVAPWNAGSYAYRNVEGKVFVQSAGTPAVPVVFYHFHDFRYCVDGSFRLTTEQYRLPKEAIGLLYGAYVKALDAAETQILQIDPAAVFHEKPMALKWIKVSFSRRIKFWLNGRYKNYTRKERINLI</sequence>
<gene>
    <name evidence="1" type="ORF">ABV298_26170</name>
</gene>
<keyword evidence="1" id="KW-0808">Transferase</keyword>
<organism evidence="1">
    <name type="scientific">Dyadobacter sp. 676</name>
    <dbReference type="NCBI Taxonomy" id="3088362"/>
    <lineage>
        <taxon>Bacteria</taxon>
        <taxon>Pseudomonadati</taxon>
        <taxon>Bacteroidota</taxon>
        <taxon>Cytophagia</taxon>
        <taxon>Cytophagales</taxon>
        <taxon>Spirosomataceae</taxon>
        <taxon>Dyadobacter</taxon>
    </lineage>
</organism>
<dbReference type="AlphaFoldDB" id="A0AAU8FGN4"/>